<sequence length="146" mass="16840">MKKIILQFLLMTSLISVSFISMNRVANAKSVNALTNKEFHNYYQDHYATIKKGVEGYKLSSSSINKVYKTKMQWVNDYKPYKVLKPGTKIMLSIDSTSIPMKGQTKNIPKGKGFRFWNVATNNGNDLFIVREQNNNWFKLGKETPF</sequence>
<evidence type="ECO:0000256" key="1">
    <source>
        <dbReference type="SAM" id="SignalP"/>
    </source>
</evidence>
<comment type="caution">
    <text evidence="2">The sequence shown here is derived from an EMBL/GenBank/DDBJ whole genome shotgun (WGS) entry which is preliminary data.</text>
</comment>
<evidence type="ECO:0000313" key="2">
    <source>
        <dbReference type="EMBL" id="MEJ6400963.1"/>
    </source>
</evidence>
<feature type="chain" id="PRO_5045687893" evidence="1">
    <location>
        <begin position="29"/>
        <end position="146"/>
    </location>
</feature>
<protein>
    <submittedName>
        <fullName evidence="2">Uncharacterized protein</fullName>
    </submittedName>
</protein>
<reference evidence="2 3" key="1">
    <citation type="submission" date="2023-10" db="EMBL/GenBank/DDBJ databases">
        <title>Nicoliella lavandulae sp. nov. isolated from Lavandula angustifolia flowers.</title>
        <authorList>
            <person name="Alcantara C."/>
            <person name="Zuniga M."/>
            <person name="Landete J.M."/>
            <person name="Monedero V."/>
        </authorList>
    </citation>
    <scope>NUCLEOTIDE SEQUENCE [LARGE SCALE GENOMIC DNA]</scope>
    <source>
        <strain evidence="2 3">Es01</strain>
    </source>
</reference>
<evidence type="ECO:0000313" key="3">
    <source>
        <dbReference type="Proteomes" id="UP001370590"/>
    </source>
</evidence>
<organism evidence="2 3">
    <name type="scientific">Nicoliella lavandulae</name>
    <dbReference type="NCBI Taxonomy" id="3082954"/>
    <lineage>
        <taxon>Bacteria</taxon>
        <taxon>Bacillati</taxon>
        <taxon>Bacillota</taxon>
        <taxon>Bacilli</taxon>
        <taxon>Lactobacillales</taxon>
        <taxon>Lactobacillaceae</taxon>
        <taxon>Nicoliella</taxon>
    </lineage>
</organism>
<gene>
    <name evidence="2" type="ORF">R4146_07375</name>
</gene>
<dbReference type="RefSeq" id="WP_339960812.1">
    <property type="nucleotide sequence ID" value="NZ_JAWMWH010000003.1"/>
</dbReference>
<keyword evidence="1" id="KW-0732">Signal</keyword>
<feature type="signal peptide" evidence="1">
    <location>
        <begin position="1"/>
        <end position="28"/>
    </location>
</feature>
<keyword evidence="3" id="KW-1185">Reference proteome</keyword>
<proteinExistence type="predicted"/>
<dbReference type="Proteomes" id="UP001370590">
    <property type="component" value="Unassembled WGS sequence"/>
</dbReference>
<name>A0ABU8SNF3_9LACO</name>
<dbReference type="EMBL" id="JAWMWH010000003">
    <property type="protein sequence ID" value="MEJ6400963.1"/>
    <property type="molecule type" value="Genomic_DNA"/>
</dbReference>
<accession>A0ABU8SNF3</accession>